<accession>A0A4Q5L6Y1</accession>
<protein>
    <submittedName>
        <fullName evidence="5">Glycosyltransferase family 8 protein</fullName>
    </submittedName>
</protein>
<dbReference type="PANTHER" id="PTHR13778">
    <property type="entry name" value="GLYCOSYLTRANSFERASE 8 DOMAIN-CONTAINING PROTEIN"/>
    <property type="match status" value="1"/>
</dbReference>
<reference evidence="5 6" key="1">
    <citation type="submission" date="2019-02" db="EMBL/GenBank/DDBJ databases">
        <title>Bacterial novel species isolated from soil.</title>
        <authorList>
            <person name="Jung H.-Y."/>
        </authorList>
    </citation>
    <scope>NUCLEOTIDE SEQUENCE [LARGE SCALE GENOMIC DNA]</scope>
    <source>
        <strain evidence="5 6">1-3-3-3</strain>
    </source>
</reference>
<gene>
    <name evidence="5" type="ORF">EWM57_19185</name>
</gene>
<evidence type="ECO:0000313" key="5">
    <source>
        <dbReference type="EMBL" id="RYU76069.1"/>
    </source>
</evidence>
<dbReference type="GO" id="GO:0046872">
    <property type="term" value="F:metal ion binding"/>
    <property type="evidence" value="ECO:0007669"/>
    <property type="project" value="UniProtKB-KW"/>
</dbReference>
<comment type="caution">
    <text evidence="5">The sequence shown here is derived from an EMBL/GenBank/DDBJ whole genome shotgun (WGS) entry which is preliminary data.</text>
</comment>
<evidence type="ECO:0000256" key="4">
    <source>
        <dbReference type="SAM" id="Phobius"/>
    </source>
</evidence>
<name>A0A4Q5L6Y1_9BACT</name>
<evidence type="ECO:0000313" key="6">
    <source>
        <dbReference type="Proteomes" id="UP000294155"/>
    </source>
</evidence>
<keyword evidence="3" id="KW-0479">Metal-binding</keyword>
<dbReference type="GO" id="GO:0016757">
    <property type="term" value="F:glycosyltransferase activity"/>
    <property type="evidence" value="ECO:0007669"/>
    <property type="project" value="UniProtKB-KW"/>
</dbReference>
<dbReference type="EMBL" id="SEWE01000061">
    <property type="protein sequence ID" value="RYU76069.1"/>
    <property type="molecule type" value="Genomic_DNA"/>
</dbReference>
<keyword evidence="2 5" id="KW-0808">Transferase</keyword>
<dbReference type="PROSITE" id="PS51257">
    <property type="entry name" value="PROKAR_LIPOPROTEIN"/>
    <property type="match status" value="1"/>
</dbReference>
<proteinExistence type="predicted"/>
<dbReference type="Proteomes" id="UP000294155">
    <property type="component" value="Unassembled WGS sequence"/>
</dbReference>
<evidence type="ECO:0000256" key="1">
    <source>
        <dbReference type="ARBA" id="ARBA00022676"/>
    </source>
</evidence>
<keyword evidence="4" id="KW-0812">Transmembrane</keyword>
<feature type="transmembrane region" description="Helical" evidence="4">
    <location>
        <begin position="20"/>
        <end position="42"/>
    </location>
</feature>
<dbReference type="PANTHER" id="PTHR13778:SF47">
    <property type="entry name" value="LIPOPOLYSACCHARIDE 1,3-GALACTOSYLTRANSFERASE"/>
    <property type="match status" value="1"/>
</dbReference>
<keyword evidence="4" id="KW-1133">Transmembrane helix</keyword>
<sequence>MYLWLPKSAGLFPRFGWSAGVSFFALACMSSALPVIHVAIAFDEGYIKPVYVLLASIFVNNRDARIEVHAIATEVPEAEKAKMVAYAREQGGDMHFYTVGPEVTKGFPVPGPDEPEAYITMAAYYRLFLPHLLPHSIERLLYLDIDILVVGSLLPVYQTELGDTAAGAIMEAEVPLRDEIGIRSLEDYFNSGVLLMALPQWRAQRITERALEIIRATPADKLKYHDQDALNVVFNGTWHRLDSRYNLMKAYIPEDLAKRDYRKFLADKVIIHYNGRNKPWHRACINKLRFLYPEYLRQSPIAHTGQYLPKPISRQGMVALARSRALETYFNYPEVGRVWRRLKGALGR</sequence>
<dbReference type="CDD" id="cd04194">
    <property type="entry name" value="GT8_A4GalT_like"/>
    <property type="match status" value="1"/>
</dbReference>
<keyword evidence="4" id="KW-0472">Membrane</keyword>
<dbReference type="InterPro" id="IPR002495">
    <property type="entry name" value="Glyco_trans_8"/>
</dbReference>
<keyword evidence="6" id="KW-1185">Reference proteome</keyword>
<keyword evidence="1" id="KW-0328">Glycosyltransferase</keyword>
<dbReference type="AlphaFoldDB" id="A0A4Q5L6Y1"/>
<evidence type="ECO:0000256" key="2">
    <source>
        <dbReference type="ARBA" id="ARBA00022679"/>
    </source>
</evidence>
<dbReference type="InterPro" id="IPR050748">
    <property type="entry name" value="Glycosyltrans_8_dom-fam"/>
</dbReference>
<dbReference type="OrthoDB" id="695971at2"/>
<dbReference type="Gene3D" id="3.90.550.10">
    <property type="entry name" value="Spore Coat Polysaccharide Biosynthesis Protein SpsA, Chain A"/>
    <property type="match status" value="1"/>
</dbReference>
<dbReference type="Pfam" id="PF01501">
    <property type="entry name" value="Glyco_transf_8"/>
    <property type="match status" value="1"/>
</dbReference>
<organism evidence="5 6">
    <name type="scientific">Hymenobacter persicinus</name>
    <dbReference type="NCBI Taxonomy" id="2025506"/>
    <lineage>
        <taxon>Bacteria</taxon>
        <taxon>Pseudomonadati</taxon>
        <taxon>Bacteroidota</taxon>
        <taxon>Cytophagia</taxon>
        <taxon>Cytophagales</taxon>
        <taxon>Hymenobacteraceae</taxon>
        <taxon>Hymenobacter</taxon>
    </lineage>
</organism>
<dbReference type="InterPro" id="IPR029044">
    <property type="entry name" value="Nucleotide-diphossugar_trans"/>
</dbReference>
<dbReference type="SUPFAM" id="SSF53448">
    <property type="entry name" value="Nucleotide-diphospho-sugar transferases"/>
    <property type="match status" value="1"/>
</dbReference>
<evidence type="ECO:0000256" key="3">
    <source>
        <dbReference type="ARBA" id="ARBA00022723"/>
    </source>
</evidence>